<dbReference type="RefSeq" id="WP_047854544.1">
    <property type="nucleotide sequence ID" value="NZ_CP011509.1"/>
</dbReference>
<dbReference type="GO" id="GO:0016787">
    <property type="term" value="F:hydrolase activity"/>
    <property type="evidence" value="ECO:0007669"/>
    <property type="project" value="UniProtKB-KW"/>
</dbReference>
<keyword evidence="2" id="KW-0378">Hydrolase</keyword>
<dbReference type="Pfam" id="PF00561">
    <property type="entry name" value="Abhydrolase_1"/>
    <property type="match status" value="1"/>
</dbReference>
<dbReference type="Gene3D" id="3.40.50.1820">
    <property type="entry name" value="alpha/beta hydrolase"/>
    <property type="match status" value="1"/>
</dbReference>
<accession>A0AAC8Q324</accession>
<dbReference type="InterPro" id="IPR000073">
    <property type="entry name" value="AB_hydrolase_1"/>
</dbReference>
<evidence type="ECO:0000259" key="1">
    <source>
        <dbReference type="Pfam" id="PF00561"/>
    </source>
</evidence>
<evidence type="ECO:0000313" key="4">
    <source>
        <dbReference type="Proteomes" id="UP000035579"/>
    </source>
</evidence>
<evidence type="ECO:0000313" key="5">
    <source>
        <dbReference type="Proteomes" id="UP000256345"/>
    </source>
</evidence>
<dbReference type="AlphaFoldDB" id="A0AAC8Q324"/>
<keyword evidence="5" id="KW-1185">Reference proteome</keyword>
<dbReference type="KEGG" id="age:AA314_01065"/>
<name>A0AAC8Q324_9BACT</name>
<dbReference type="PANTHER" id="PTHR46438">
    <property type="entry name" value="ALPHA/BETA-HYDROLASES SUPERFAMILY PROTEIN"/>
    <property type="match status" value="1"/>
</dbReference>
<evidence type="ECO:0000313" key="2">
    <source>
        <dbReference type="EMBL" id="AKI99438.1"/>
    </source>
</evidence>
<dbReference type="SUPFAM" id="SSF53474">
    <property type="entry name" value="alpha/beta-Hydrolases"/>
    <property type="match status" value="1"/>
</dbReference>
<dbReference type="PANTHER" id="PTHR46438:SF2">
    <property type="entry name" value="ALPHA_BETA-HYDROLASES SUPERFAMILY PROTEIN"/>
    <property type="match status" value="1"/>
</dbReference>
<organism evidence="2 4">
    <name type="scientific">Archangium gephyra</name>
    <dbReference type="NCBI Taxonomy" id="48"/>
    <lineage>
        <taxon>Bacteria</taxon>
        <taxon>Pseudomonadati</taxon>
        <taxon>Myxococcota</taxon>
        <taxon>Myxococcia</taxon>
        <taxon>Myxococcales</taxon>
        <taxon>Cystobacterineae</taxon>
        <taxon>Archangiaceae</taxon>
        <taxon>Archangium</taxon>
    </lineage>
</organism>
<feature type="domain" description="AB hydrolase-1" evidence="1">
    <location>
        <begin position="32"/>
        <end position="161"/>
    </location>
</feature>
<evidence type="ECO:0000313" key="3">
    <source>
        <dbReference type="EMBL" id="REG28016.1"/>
    </source>
</evidence>
<protein>
    <submittedName>
        <fullName evidence="2">Hydrolase</fullName>
    </submittedName>
    <submittedName>
        <fullName evidence="3">Pimeloyl-ACP methyl ester carboxylesterase</fullName>
    </submittedName>
</protein>
<dbReference type="InterPro" id="IPR029058">
    <property type="entry name" value="AB_hydrolase_fold"/>
</dbReference>
<dbReference type="Proteomes" id="UP000256345">
    <property type="component" value="Unassembled WGS sequence"/>
</dbReference>
<sequence length="334" mass="37325">MERALRRAGFTERTFDTGEVKLNYAEGPASGPPLLLIPGQSMPWQSYQRVLPELSRRFRVFAVDVRGHGRSGWTPGRYTFQNMGRDFAALLRDVIRAPAIVSGNSSGGVIAVWLAAYAPDLVRGIIPEDPPLFSCEWPRLRDDTWVYKFFEVCVETLARPEGKDLAGFFSRLEIPVQGDGRLMKFPRPLAVLVGALIRGYRLLRPTGPVELPFLPLQVRLFVKGLSEYDPEFTRAFLDGSPGEGFSHEEALKRVKCPLLLLQAHSFRHPTLGLVGAMDDADVRRVLSLVPHAEHVLLSAAHQIHVDQPKRFIAEVVRFASALESADRRREPPAA</sequence>
<dbReference type="Proteomes" id="UP000035579">
    <property type="component" value="Chromosome"/>
</dbReference>
<dbReference type="EMBL" id="QUMU01000009">
    <property type="protein sequence ID" value="REG28016.1"/>
    <property type="molecule type" value="Genomic_DNA"/>
</dbReference>
<reference evidence="3 5" key="2">
    <citation type="submission" date="2018-08" db="EMBL/GenBank/DDBJ databases">
        <title>Genomic Encyclopedia of Archaeal and Bacterial Type Strains, Phase II (KMG-II): from individual species to whole genera.</title>
        <authorList>
            <person name="Goeker M."/>
        </authorList>
    </citation>
    <scope>NUCLEOTIDE SEQUENCE [LARGE SCALE GENOMIC DNA]</scope>
    <source>
        <strain evidence="3 5">DSM 2261</strain>
    </source>
</reference>
<proteinExistence type="predicted"/>
<reference evidence="2 4" key="1">
    <citation type="submission" date="2015-05" db="EMBL/GenBank/DDBJ databases">
        <title>Genome assembly of Archangium gephyra DSM 2261.</title>
        <authorList>
            <person name="Sharma G."/>
            <person name="Subramanian S."/>
        </authorList>
    </citation>
    <scope>NUCLEOTIDE SEQUENCE [LARGE SCALE GENOMIC DNA]</scope>
    <source>
        <strain evidence="2 4">DSM 2261</strain>
    </source>
</reference>
<gene>
    <name evidence="2" type="ORF">AA314_01065</name>
    <name evidence="3" type="ORF">ATI61_109358</name>
</gene>
<dbReference type="EMBL" id="CP011509">
    <property type="protein sequence ID" value="AKI99438.1"/>
    <property type="molecule type" value="Genomic_DNA"/>
</dbReference>